<dbReference type="InterPro" id="IPR038881">
    <property type="entry name" value="Yae1-like"/>
</dbReference>
<dbReference type="PANTHER" id="PTHR18829">
    <property type="entry name" value="PROTEIN YAE1 HOMOLOG"/>
    <property type="match status" value="1"/>
</dbReference>
<evidence type="ECO:0000256" key="3">
    <source>
        <dbReference type="ARBA" id="ARBA00007096"/>
    </source>
</evidence>
<comment type="caution">
    <text evidence="10">The sequence shown here is derived from an EMBL/GenBank/DDBJ whole genome shotgun (WGS) entry which is preliminary data.</text>
</comment>
<sequence length="231" mass="25142">MLPDRSSSSPDSVTDQKLPSTSPSPASSPPSHASLTDDDDDLAYDGLDASPDSTIRPSTFVSPDIQRLRRDHSQQGYLEGVTSGKPSSVQKGFDDGYPLGSEIGLCVGRIIGILQGLRGFVSSQAASGTSKSTDNELAKVERVERHLRAELMDLPVLFGDKYWAVNKATGEVLPRWISGSNGLSIERDENAYFEAVREMVERDPGVVARSHPLVQSWILRIEELRDSILST</sequence>
<feature type="compositionally biased region" description="Polar residues" evidence="8">
    <location>
        <begin position="1"/>
        <end position="17"/>
    </location>
</feature>
<evidence type="ECO:0000256" key="8">
    <source>
        <dbReference type="SAM" id="MobiDB-lite"/>
    </source>
</evidence>
<feature type="compositionally biased region" description="Low complexity" evidence="8">
    <location>
        <begin position="18"/>
        <end position="34"/>
    </location>
</feature>
<dbReference type="Proteomes" id="UP001498771">
    <property type="component" value="Unassembled WGS sequence"/>
</dbReference>
<evidence type="ECO:0000313" key="11">
    <source>
        <dbReference type="Proteomes" id="UP001498771"/>
    </source>
</evidence>
<protein>
    <recommendedName>
        <fullName evidence="5">Protein YAE1</fullName>
    </recommendedName>
    <alternativeName>
        <fullName evidence="4">Protein yae1</fullName>
    </alternativeName>
</protein>
<keyword evidence="11" id="KW-1185">Reference proteome</keyword>
<name>A0ABR1FCG7_9ASCO</name>
<proteinExistence type="inferred from homology"/>
<evidence type="ECO:0000313" key="10">
    <source>
        <dbReference type="EMBL" id="KAK7207545.1"/>
    </source>
</evidence>
<evidence type="ECO:0000256" key="7">
    <source>
        <dbReference type="ARBA" id="ARBA00023242"/>
    </source>
</evidence>
<gene>
    <name evidence="10" type="ORF">BZA70DRAFT_286900</name>
</gene>
<dbReference type="GeneID" id="90039419"/>
<evidence type="ECO:0000256" key="1">
    <source>
        <dbReference type="ARBA" id="ARBA00004123"/>
    </source>
</evidence>
<comment type="similarity">
    <text evidence="3">Belongs to the YAE1 family.</text>
</comment>
<feature type="region of interest" description="Disordered" evidence="8">
    <location>
        <begin position="1"/>
        <end position="59"/>
    </location>
</feature>
<organism evidence="10 11">
    <name type="scientific">Myxozyma melibiosi</name>
    <dbReference type="NCBI Taxonomy" id="54550"/>
    <lineage>
        <taxon>Eukaryota</taxon>
        <taxon>Fungi</taxon>
        <taxon>Dikarya</taxon>
        <taxon>Ascomycota</taxon>
        <taxon>Saccharomycotina</taxon>
        <taxon>Lipomycetes</taxon>
        <taxon>Lipomycetales</taxon>
        <taxon>Lipomycetaceae</taxon>
        <taxon>Myxozyma</taxon>
    </lineage>
</organism>
<feature type="domain" description="Essential protein Yae1 N-terminal" evidence="9">
    <location>
        <begin position="76"/>
        <end position="114"/>
    </location>
</feature>
<comment type="subcellular location">
    <subcellularLocation>
        <location evidence="2">Cytoplasm</location>
    </subcellularLocation>
    <subcellularLocation>
        <location evidence="1">Nucleus</location>
    </subcellularLocation>
</comment>
<dbReference type="RefSeq" id="XP_064770578.1">
    <property type="nucleotide sequence ID" value="XM_064913907.1"/>
</dbReference>
<dbReference type="Pfam" id="PF09811">
    <property type="entry name" value="Yae1_N"/>
    <property type="match status" value="1"/>
</dbReference>
<evidence type="ECO:0000256" key="6">
    <source>
        <dbReference type="ARBA" id="ARBA00022490"/>
    </source>
</evidence>
<accession>A0ABR1FCG7</accession>
<dbReference type="PANTHER" id="PTHR18829:SF0">
    <property type="entry name" value="PROTEIN YAE1 HOMOLOG"/>
    <property type="match status" value="1"/>
</dbReference>
<dbReference type="EMBL" id="JBBJBU010000001">
    <property type="protein sequence ID" value="KAK7207545.1"/>
    <property type="molecule type" value="Genomic_DNA"/>
</dbReference>
<keyword evidence="7" id="KW-0539">Nucleus</keyword>
<reference evidence="10 11" key="1">
    <citation type="submission" date="2024-03" db="EMBL/GenBank/DDBJ databases">
        <title>Genome-scale model development and genomic sequencing of the oleaginous clade Lipomyces.</title>
        <authorList>
            <consortium name="Lawrence Berkeley National Laboratory"/>
            <person name="Czajka J.J."/>
            <person name="Han Y."/>
            <person name="Kim J."/>
            <person name="Mondo S.J."/>
            <person name="Hofstad B.A."/>
            <person name="Robles A."/>
            <person name="Haridas S."/>
            <person name="Riley R."/>
            <person name="LaButti K."/>
            <person name="Pangilinan J."/>
            <person name="Andreopoulos W."/>
            <person name="Lipzen A."/>
            <person name="Yan J."/>
            <person name="Wang M."/>
            <person name="Ng V."/>
            <person name="Grigoriev I.V."/>
            <person name="Spatafora J.W."/>
            <person name="Magnuson J.K."/>
            <person name="Baker S.E."/>
            <person name="Pomraning K.R."/>
        </authorList>
    </citation>
    <scope>NUCLEOTIDE SEQUENCE [LARGE SCALE GENOMIC DNA]</scope>
    <source>
        <strain evidence="10 11">Phaff 52-87</strain>
    </source>
</reference>
<evidence type="ECO:0000256" key="2">
    <source>
        <dbReference type="ARBA" id="ARBA00004496"/>
    </source>
</evidence>
<evidence type="ECO:0000259" key="9">
    <source>
        <dbReference type="Pfam" id="PF09811"/>
    </source>
</evidence>
<evidence type="ECO:0000256" key="4">
    <source>
        <dbReference type="ARBA" id="ARBA00017286"/>
    </source>
</evidence>
<dbReference type="InterPro" id="IPR019191">
    <property type="entry name" value="Essential_protein_Yae1_N"/>
</dbReference>
<evidence type="ECO:0000256" key="5">
    <source>
        <dbReference type="ARBA" id="ARBA00018400"/>
    </source>
</evidence>
<keyword evidence="6" id="KW-0963">Cytoplasm</keyword>